<dbReference type="AlphaFoldDB" id="A0A6C0LIR3"/>
<dbReference type="PANTHER" id="PTHR12341">
    <property type="entry name" value="5'-&gt;3' EXORIBONUCLEASE"/>
    <property type="match status" value="1"/>
</dbReference>
<evidence type="ECO:0008006" key="8">
    <source>
        <dbReference type="Google" id="ProtNLM"/>
    </source>
</evidence>
<dbReference type="PANTHER" id="PTHR12341:SF7">
    <property type="entry name" value="5'-3' EXORIBONUCLEASE 1"/>
    <property type="match status" value="1"/>
</dbReference>
<dbReference type="Pfam" id="PF03159">
    <property type="entry name" value="XRN_N"/>
    <property type="match status" value="1"/>
</dbReference>
<proteinExistence type="inferred from homology"/>
<evidence type="ECO:0000313" key="7">
    <source>
        <dbReference type="EMBL" id="QHU29561.1"/>
    </source>
</evidence>
<organism evidence="7">
    <name type="scientific">viral metagenome</name>
    <dbReference type="NCBI Taxonomy" id="1070528"/>
    <lineage>
        <taxon>unclassified sequences</taxon>
        <taxon>metagenomes</taxon>
        <taxon>organismal metagenomes</taxon>
    </lineage>
</organism>
<evidence type="ECO:0000256" key="4">
    <source>
        <dbReference type="ARBA" id="ARBA00038299"/>
    </source>
</evidence>
<dbReference type="GO" id="GO:0004534">
    <property type="term" value="F:5'-3' RNA exonuclease activity"/>
    <property type="evidence" value="ECO:0007669"/>
    <property type="project" value="TreeGrafter"/>
</dbReference>
<dbReference type="Gene3D" id="1.25.40.1050">
    <property type="match status" value="1"/>
</dbReference>
<evidence type="ECO:0000259" key="5">
    <source>
        <dbReference type="Pfam" id="PF03159"/>
    </source>
</evidence>
<dbReference type="InterPro" id="IPR004859">
    <property type="entry name" value="Xrn1_N"/>
</dbReference>
<evidence type="ECO:0000259" key="6">
    <source>
        <dbReference type="Pfam" id="PF17846"/>
    </source>
</evidence>
<comment type="similarity">
    <text evidence="4">Belongs to the 5'-3' exonuclease family.</text>
</comment>
<accession>A0A6C0LIR3</accession>
<name>A0A6C0LIR3_9ZZZZ</name>
<reference evidence="7" key="1">
    <citation type="journal article" date="2020" name="Nature">
        <title>Giant virus diversity and host interactions through global metagenomics.</title>
        <authorList>
            <person name="Schulz F."/>
            <person name="Roux S."/>
            <person name="Paez-Espino D."/>
            <person name="Jungbluth S."/>
            <person name="Walsh D.A."/>
            <person name="Denef V.J."/>
            <person name="McMahon K.D."/>
            <person name="Konstantinidis K.T."/>
            <person name="Eloe-Fadrosh E.A."/>
            <person name="Kyrpides N.C."/>
            <person name="Woyke T."/>
        </authorList>
    </citation>
    <scope>NUCLEOTIDE SEQUENCE</scope>
    <source>
        <strain evidence="7">GVMAG-M-3300027804-48</strain>
    </source>
</reference>
<dbReference type="EMBL" id="MN740490">
    <property type="protein sequence ID" value="QHU29561.1"/>
    <property type="molecule type" value="Genomic_DNA"/>
</dbReference>
<feature type="domain" description="Xrn1 N-terminal" evidence="5">
    <location>
        <begin position="1"/>
        <end position="187"/>
    </location>
</feature>
<dbReference type="InterPro" id="IPR027073">
    <property type="entry name" value="5_3_exoribonuclease"/>
</dbReference>
<evidence type="ECO:0000256" key="1">
    <source>
        <dbReference type="ARBA" id="ARBA00022722"/>
    </source>
</evidence>
<sequence length="479" mass="56247">MGIPYYFYYLTTKYDNIIIKELPKTIDIYAIDFNGIIHPEAAKETNEEQLIKNLWDKIEEYNSIYNPTKLIICIDGVAPLAKINQQRKRRYLNFYRNKIDKVISSWDTNAISPGTKFMQKLDDYISKNNSKYIFSGSNDQGEGEHKIFKFIETEDENKRIVINGLDADLIILSLISGKNNIYLMRENKGTVTYLNINNLKTALISELKSKWTIKNDKDLIESYCVMCSILGNDFIPHILNLNIKTGGLDRLINITELAIKNNGPLVENNKINQLTLVEIFTKIAETEDNDIITIVNKEIERKPRDFTLVSQEYAIKNKDKTLFDIYSNAKKWRYYYYKNLFDININIDSTSIISYNFIKGIYWTYNYYKKFDLDYTWYYPYTYPPTAKDISNYLKANTIKEIELNGDYLTPKCQLLLILPIYSIDLIDEDCKKYMTDISAGMKHLYPKEYKIQTLFKTHLWECCPILPIINIDKINKNK</sequence>
<protein>
    <recommendedName>
        <fullName evidence="8">Xrn1 N-terminal domain-containing protein</fullName>
    </recommendedName>
</protein>
<keyword evidence="3" id="KW-0269">Exonuclease</keyword>
<dbReference type="GO" id="GO:0016075">
    <property type="term" value="P:rRNA catabolic process"/>
    <property type="evidence" value="ECO:0007669"/>
    <property type="project" value="TreeGrafter"/>
</dbReference>
<dbReference type="InterPro" id="IPR041412">
    <property type="entry name" value="Xrn1_helical"/>
</dbReference>
<dbReference type="Pfam" id="PF17846">
    <property type="entry name" value="XRN_M"/>
    <property type="match status" value="2"/>
</dbReference>
<dbReference type="GO" id="GO:0003723">
    <property type="term" value="F:RNA binding"/>
    <property type="evidence" value="ECO:0007669"/>
    <property type="project" value="TreeGrafter"/>
</dbReference>
<evidence type="ECO:0000256" key="2">
    <source>
        <dbReference type="ARBA" id="ARBA00022801"/>
    </source>
</evidence>
<evidence type="ECO:0000256" key="3">
    <source>
        <dbReference type="ARBA" id="ARBA00022839"/>
    </source>
</evidence>
<dbReference type="GO" id="GO:0000956">
    <property type="term" value="P:nuclear-transcribed mRNA catabolic process"/>
    <property type="evidence" value="ECO:0007669"/>
    <property type="project" value="TreeGrafter"/>
</dbReference>
<keyword evidence="2" id="KW-0378">Hydrolase</keyword>
<dbReference type="Gene3D" id="3.40.50.12390">
    <property type="match status" value="1"/>
</dbReference>
<feature type="domain" description="Xrn1 helical" evidence="6">
    <location>
        <begin position="330"/>
        <end position="476"/>
    </location>
</feature>
<feature type="domain" description="Xrn1 helical" evidence="6">
    <location>
        <begin position="217"/>
        <end position="307"/>
    </location>
</feature>
<keyword evidence="1" id="KW-0540">Nuclease</keyword>
<dbReference type="GO" id="GO:0005634">
    <property type="term" value="C:nucleus"/>
    <property type="evidence" value="ECO:0007669"/>
    <property type="project" value="TreeGrafter"/>
</dbReference>